<evidence type="ECO:0000313" key="9">
    <source>
        <dbReference type="RefSeq" id="XP_027087592.2"/>
    </source>
</evidence>
<evidence type="ECO:0000313" key="8">
    <source>
        <dbReference type="Proteomes" id="UP001652660"/>
    </source>
</evidence>
<accession>A0A6P6UCB3</accession>
<dbReference type="CDD" id="cd23509">
    <property type="entry name" value="Gnk2-like"/>
    <property type="match status" value="2"/>
</dbReference>
<dbReference type="PANTHER" id="PTHR32411:SF43">
    <property type="entry name" value="CYSTEINE-RICH REPEAT SECRETORY PROTEIN 38"/>
    <property type="match status" value="1"/>
</dbReference>
<dbReference type="OrthoDB" id="696781at2759"/>
<name>A0A6P6UCB3_COFAR</name>
<dbReference type="AlphaFoldDB" id="A0A6P6UCB3"/>
<reference evidence="9" key="2">
    <citation type="submission" date="2025-08" db="UniProtKB">
        <authorList>
            <consortium name="RefSeq"/>
        </authorList>
    </citation>
    <scope>IDENTIFICATION</scope>
    <source>
        <tissue evidence="9">Leaves</tissue>
    </source>
</reference>
<feature type="domain" description="Gnk2-homologous" evidence="7">
    <location>
        <begin position="26"/>
        <end position="131"/>
    </location>
</feature>
<evidence type="ECO:0000256" key="3">
    <source>
        <dbReference type="ARBA" id="ARBA00022729"/>
    </source>
</evidence>
<comment type="subcellular location">
    <subcellularLocation>
        <location evidence="1">Secreted</location>
    </subcellularLocation>
</comment>
<dbReference type="GO" id="GO:0005576">
    <property type="term" value="C:extracellular region"/>
    <property type="evidence" value="ECO:0007669"/>
    <property type="project" value="UniProtKB-SubCell"/>
</dbReference>
<dbReference type="InterPro" id="IPR038408">
    <property type="entry name" value="GNK2_sf"/>
</dbReference>
<evidence type="ECO:0000256" key="4">
    <source>
        <dbReference type="ARBA" id="ARBA00022737"/>
    </source>
</evidence>
<evidence type="ECO:0000256" key="1">
    <source>
        <dbReference type="ARBA" id="ARBA00004613"/>
    </source>
</evidence>
<evidence type="ECO:0000259" key="7">
    <source>
        <dbReference type="PROSITE" id="PS51473"/>
    </source>
</evidence>
<protein>
    <submittedName>
        <fullName evidence="9">Antimicrobial ginkbilobin-2-like protein</fullName>
    </submittedName>
</protein>
<feature type="chain" id="PRO_5045389627" evidence="6">
    <location>
        <begin position="25"/>
        <end position="245"/>
    </location>
</feature>
<dbReference type="RefSeq" id="XP_027087592.2">
    <property type="nucleotide sequence ID" value="XM_027231791.2"/>
</dbReference>
<dbReference type="InterPro" id="IPR002902">
    <property type="entry name" value="GNK2"/>
</dbReference>
<reference evidence="8" key="1">
    <citation type="journal article" date="2025" name="Foods">
        <title>Unveiling the Microbial Signatures of Arabica Coffee Cherries: Insights into Ripeness Specific Diversity, Functional Traits, and Implications for Quality and Safety.</title>
        <authorList>
            <consortium name="RefSeq"/>
            <person name="Tenea G.N."/>
            <person name="Cifuentes V."/>
            <person name="Reyes P."/>
            <person name="Cevallos-Vallejos M."/>
        </authorList>
    </citation>
    <scope>NUCLEOTIDE SEQUENCE [LARGE SCALE GENOMIC DNA]</scope>
</reference>
<feature type="signal peptide" evidence="6">
    <location>
        <begin position="1"/>
        <end position="24"/>
    </location>
</feature>
<sequence length="245" mass="27450">MDFQKLSFTIAVLCIALLAQIAAGAEPLYHTCTTYKNFTANRDYDRNLNILLNDLYYNTPASGYKYISVSGKKSKNDSVYGSALCRGDISKADCQICVFEAAKVIRQICPYHIAANIWYDYCSLEYSNFNDFGYPLSTGYFIRSEFRVSSPLSSLAQIQKFLYGLSDEASASKNLFAKGIIEIEGHLLLYVYGLVQCPLDLTPANCSTCIKGRIDDLSDLFDGKGAQFVSATCNVRYEFYPFFKP</sequence>
<keyword evidence="3 6" id="KW-0732">Signal</keyword>
<organism evidence="8 9">
    <name type="scientific">Coffea arabica</name>
    <name type="common">Arabian coffee</name>
    <dbReference type="NCBI Taxonomy" id="13443"/>
    <lineage>
        <taxon>Eukaryota</taxon>
        <taxon>Viridiplantae</taxon>
        <taxon>Streptophyta</taxon>
        <taxon>Embryophyta</taxon>
        <taxon>Tracheophyta</taxon>
        <taxon>Spermatophyta</taxon>
        <taxon>Magnoliopsida</taxon>
        <taxon>eudicotyledons</taxon>
        <taxon>Gunneridae</taxon>
        <taxon>Pentapetalae</taxon>
        <taxon>asterids</taxon>
        <taxon>lamiids</taxon>
        <taxon>Gentianales</taxon>
        <taxon>Rubiaceae</taxon>
        <taxon>Ixoroideae</taxon>
        <taxon>Gardenieae complex</taxon>
        <taxon>Bertiereae - Coffeeae clade</taxon>
        <taxon>Coffeeae</taxon>
        <taxon>Coffea</taxon>
    </lineage>
</organism>
<evidence type="ECO:0000256" key="5">
    <source>
        <dbReference type="ARBA" id="ARBA00038515"/>
    </source>
</evidence>
<dbReference type="GeneID" id="113709042"/>
<evidence type="ECO:0000256" key="2">
    <source>
        <dbReference type="ARBA" id="ARBA00022525"/>
    </source>
</evidence>
<proteinExistence type="inferred from homology"/>
<evidence type="ECO:0000256" key="6">
    <source>
        <dbReference type="SAM" id="SignalP"/>
    </source>
</evidence>
<comment type="similarity">
    <text evidence="5">Belongs to the cysteine-rich repeat secretory protein family.</text>
</comment>
<dbReference type="Gene3D" id="3.30.430.20">
    <property type="entry name" value="Gnk2 domain, C-X8-C-X2-C motif"/>
    <property type="match status" value="2"/>
</dbReference>
<dbReference type="PROSITE" id="PS51473">
    <property type="entry name" value="GNK2"/>
    <property type="match status" value="2"/>
</dbReference>
<dbReference type="PANTHER" id="PTHR32411">
    <property type="entry name" value="CYSTEINE-RICH REPEAT SECRETORY PROTEIN 38-RELATED"/>
    <property type="match status" value="1"/>
</dbReference>
<keyword evidence="8" id="KW-1185">Reference proteome</keyword>
<keyword evidence="4" id="KW-0677">Repeat</keyword>
<feature type="domain" description="Gnk2-homologous" evidence="7">
    <location>
        <begin position="136"/>
        <end position="242"/>
    </location>
</feature>
<dbReference type="Proteomes" id="UP001652660">
    <property type="component" value="Chromosome 9c"/>
</dbReference>
<gene>
    <name evidence="9" type="primary">LOC113709042</name>
</gene>
<dbReference type="InterPro" id="IPR050581">
    <property type="entry name" value="CRR_secretory_protein"/>
</dbReference>
<dbReference type="Pfam" id="PF01657">
    <property type="entry name" value="Stress-antifung"/>
    <property type="match status" value="2"/>
</dbReference>
<keyword evidence="2" id="KW-0964">Secreted</keyword>